<evidence type="ECO:0008006" key="5">
    <source>
        <dbReference type="Google" id="ProtNLM"/>
    </source>
</evidence>
<dbReference type="STRING" id="1850254.LPB137_00435"/>
<dbReference type="AlphaFoldDB" id="A0A1P8KIN4"/>
<evidence type="ECO:0000259" key="1">
    <source>
        <dbReference type="Pfam" id="PF09836"/>
    </source>
</evidence>
<dbReference type="InterPro" id="IPR044922">
    <property type="entry name" value="DUF2063_N_sf"/>
</dbReference>
<evidence type="ECO:0000313" key="3">
    <source>
        <dbReference type="EMBL" id="APW64405.1"/>
    </source>
</evidence>
<dbReference type="InterPro" id="IPR054098">
    <property type="entry name" value="NGO1945-like_C"/>
</dbReference>
<reference evidence="3 4" key="1">
    <citation type="submission" date="2017-01" db="EMBL/GenBank/DDBJ databases">
        <title>Genome sequencing of Arcobacter sp. LPB0137.</title>
        <authorList>
            <person name="Lee G.-W."/>
            <person name="Yi H."/>
        </authorList>
    </citation>
    <scope>NUCLEOTIDE SEQUENCE [LARGE SCALE GENOMIC DNA]</scope>
    <source>
        <strain evidence="3 4">LPB0137</strain>
    </source>
</reference>
<dbReference type="Pfam" id="PF09836">
    <property type="entry name" value="DUF2063"/>
    <property type="match status" value="1"/>
</dbReference>
<dbReference type="OrthoDB" id="5343726at2"/>
<dbReference type="KEGG" id="alp:LPB137_00435"/>
<sequence>MQNKKPLEREVQDRFIDIISEQKENSTNSVYNVYQKLVFYRYEEIIKTTFIEFCKYISEDELEKSIYEFLKNPPSTPFVWQIANDYRKFVKKQKLFHDRKYLYELLYFDWIEVEIYMKEYKKIKVKDFDWNKSYKLAPSARLKTFNFDIINKEHKNKRENFLIIYYDYKSDEVLFREINQFLYVLIKQSNKKQSILKILEALCIENEIDLEEAKMVLYEPLKELLFSKAIY</sequence>
<evidence type="ECO:0000313" key="4">
    <source>
        <dbReference type="Proteomes" id="UP000186074"/>
    </source>
</evidence>
<dbReference type="InterPro" id="IPR018640">
    <property type="entry name" value="DUF2063"/>
</dbReference>
<evidence type="ECO:0000259" key="2">
    <source>
        <dbReference type="Pfam" id="PF22106"/>
    </source>
</evidence>
<feature type="domain" description="NGO1945-like C-terminal" evidence="2">
    <location>
        <begin position="138"/>
        <end position="213"/>
    </location>
</feature>
<dbReference type="Gene3D" id="1.10.150.690">
    <property type="entry name" value="DUF2063"/>
    <property type="match status" value="1"/>
</dbReference>
<keyword evidence="4" id="KW-1185">Reference proteome</keyword>
<dbReference type="Proteomes" id="UP000186074">
    <property type="component" value="Chromosome"/>
</dbReference>
<organism evidence="3 4">
    <name type="scientific">Poseidonibacter parvus</name>
    <dbReference type="NCBI Taxonomy" id="1850254"/>
    <lineage>
        <taxon>Bacteria</taxon>
        <taxon>Pseudomonadati</taxon>
        <taxon>Campylobacterota</taxon>
        <taxon>Epsilonproteobacteria</taxon>
        <taxon>Campylobacterales</taxon>
        <taxon>Arcobacteraceae</taxon>
        <taxon>Poseidonibacter</taxon>
    </lineage>
</organism>
<proteinExistence type="predicted"/>
<dbReference type="Pfam" id="PF22106">
    <property type="entry name" value="NGO1945_C"/>
    <property type="match status" value="1"/>
</dbReference>
<accession>A0A1P8KIN4</accession>
<dbReference type="EMBL" id="CP019070">
    <property type="protein sequence ID" value="APW64405.1"/>
    <property type="molecule type" value="Genomic_DNA"/>
</dbReference>
<dbReference type="RefSeq" id="WP_076082894.1">
    <property type="nucleotide sequence ID" value="NZ_CP019070.1"/>
</dbReference>
<feature type="domain" description="Putative DNA-binding" evidence="1">
    <location>
        <begin position="11"/>
        <end position="89"/>
    </location>
</feature>
<name>A0A1P8KIN4_9BACT</name>
<gene>
    <name evidence="3" type="ORF">LPB137_00435</name>
</gene>
<dbReference type="Gene3D" id="3.90.930.50">
    <property type="match status" value="1"/>
</dbReference>
<protein>
    <recommendedName>
        <fullName evidence="5">DNA-binding domain-containing protein</fullName>
    </recommendedName>
</protein>